<dbReference type="EMBL" id="SNRW01012138">
    <property type="protein sequence ID" value="KAA6374223.1"/>
    <property type="molecule type" value="Genomic_DNA"/>
</dbReference>
<dbReference type="AlphaFoldDB" id="A0A5J4UV31"/>
<gene>
    <name evidence="1" type="ORF">EZS28_030250</name>
</gene>
<protein>
    <submittedName>
        <fullName evidence="1">Uncharacterized protein</fullName>
    </submittedName>
</protein>
<proteinExistence type="predicted"/>
<comment type="caution">
    <text evidence="1">The sequence shown here is derived from an EMBL/GenBank/DDBJ whole genome shotgun (WGS) entry which is preliminary data.</text>
</comment>
<evidence type="ECO:0000313" key="2">
    <source>
        <dbReference type="Proteomes" id="UP000324800"/>
    </source>
</evidence>
<dbReference type="Proteomes" id="UP000324800">
    <property type="component" value="Unassembled WGS sequence"/>
</dbReference>
<evidence type="ECO:0000313" key="1">
    <source>
        <dbReference type="EMBL" id="KAA6374223.1"/>
    </source>
</evidence>
<organism evidence="1 2">
    <name type="scientific">Streblomastix strix</name>
    <dbReference type="NCBI Taxonomy" id="222440"/>
    <lineage>
        <taxon>Eukaryota</taxon>
        <taxon>Metamonada</taxon>
        <taxon>Preaxostyla</taxon>
        <taxon>Oxymonadida</taxon>
        <taxon>Streblomastigidae</taxon>
        <taxon>Streblomastix</taxon>
    </lineage>
</organism>
<name>A0A5J4UV31_9EUKA</name>
<sequence length="148" mass="17169">MVSEVDGIFGFFTNLLNSYLSQEGIENLNELITFFDEQANQVKVGKDQDKKYEFINIECKRVPKRVHKLEIQSFRRNFWFTRNGDMLLSSVKSNPEQNQIEQRPFSTKMAEFSSNLKTSTAPVKQRESLQAHIEHGIAQMTNQHLNGL</sequence>
<accession>A0A5J4UV31</accession>
<reference evidence="1 2" key="1">
    <citation type="submission" date="2019-03" db="EMBL/GenBank/DDBJ databases">
        <title>Single cell metagenomics reveals metabolic interactions within the superorganism composed of flagellate Streblomastix strix and complex community of Bacteroidetes bacteria on its surface.</title>
        <authorList>
            <person name="Treitli S.C."/>
            <person name="Kolisko M."/>
            <person name="Husnik F."/>
            <person name="Keeling P."/>
            <person name="Hampl V."/>
        </authorList>
    </citation>
    <scope>NUCLEOTIDE SEQUENCE [LARGE SCALE GENOMIC DNA]</scope>
    <source>
        <strain evidence="1">ST1C</strain>
    </source>
</reference>